<dbReference type="EMBL" id="BAAABM010000056">
    <property type="protein sequence ID" value="GAA0362175.1"/>
    <property type="molecule type" value="Genomic_DNA"/>
</dbReference>
<evidence type="ECO:0000313" key="1">
    <source>
        <dbReference type="EMBL" id="GAA0362175.1"/>
    </source>
</evidence>
<dbReference type="Proteomes" id="UP001501822">
    <property type="component" value="Unassembled WGS sequence"/>
</dbReference>
<comment type="caution">
    <text evidence="1">The sequence shown here is derived from an EMBL/GenBank/DDBJ whole genome shotgun (WGS) entry which is preliminary data.</text>
</comment>
<sequence>MTRLEEVVRDLERHAAAAGWDAPPRLYALVEAPELNRTEPELARQLGVPDEPDGIAALEQPDLPLDRPIEDVLHGIEWPGQVTGCALILERILLPEGAEDDAPDEDPAGWAARHPEREDVRLVVGVLRDGSRYSAMRLRGHDNDDEVLTGAELVPHLTDALASTLG</sequence>
<evidence type="ECO:0000313" key="2">
    <source>
        <dbReference type="Proteomes" id="UP001501822"/>
    </source>
</evidence>
<accession>A0ABP3H647</accession>
<reference evidence="2" key="1">
    <citation type="journal article" date="2019" name="Int. J. Syst. Evol. Microbiol.">
        <title>The Global Catalogue of Microorganisms (GCM) 10K type strain sequencing project: providing services to taxonomists for standard genome sequencing and annotation.</title>
        <authorList>
            <consortium name="The Broad Institute Genomics Platform"/>
            <consortium name="The Broad Institute Genome Sequencing Center for Infectious Disease"/>
            <person name="Wu L."/>
            <person name="Ma J."/>
        </authorList>
    </citation>
    <scope>NUCLEOTIDE SEQUENCE [LARGE SCALE GENOMIC DNA]</scope>
    <source>
        <strain evidence="2">JCM 3146</strain>
    </source>
</reference>
<name>A0ABP3H647_9ACTN</name>
<protein>
    <submittedName>
        <fullName evidence="1">PPA1309 family protein</fullName>
    </submittedName>
</protein>
<gene>
    <name evidence="1" type="ORF">GCM10010151_60230</name>
</gene>
<proteinExistence type="predicted"/>
<organism evidence="1 2">
    <name type="scientific">Actinoallomurus spadix</name>
    <dbReference type="NCBI Taxonomy" id="79912"/>
    <lineage>
        <taxon>Bacteria</taxon>
        <taxon>Bacillati</taxon>
        <taxon>Actinomycetota</taxon>
        <taxon>Actinomycetes</taxon>
        <taxon>Streptosporangiales</taxon>
        <taxon>Thermomonosporaceae</taxon>
        <taxon>Actinoallomurus</taxon>
    </lineage>
</organism>
<dbReference type="RefSeq" id="WP_252806061.1">
    <property type="nucleotide sequence ID" value="NZ_BAAABM010000056.1"/>
</dbReference>
<dbReference type="InterPro" id="IPR047681">
    <property type="entry name" value="PPA1309-like"/>
</dbReference>
<keyword evidence="2" id="KW-1185">Reference proteome</keyword>
<dbReference type="NCBIfam" id="NF040618">
    <property type="entry name" value="PPA1309_fam"/>
    <property type="match status" value="1"/>
</dbReference>